<dbReference type="GO" id="GO:0070822">
    <property type="term" value="C:Sin3-type complex"/>
    <property type="evidence" value="ECO:0007669"/>
    <property type="project" value="TreeGrafter"/>
</dbReference>
<dbReference type="FunFam" id="1.20.1160.11:FF:000001">
    <property type="entry name" value="Paired amphipathic helix protein Sin3"/>
    <property type="match status" value="1"/>
</dbReference>
<evidence type="ECO:0000256" key="4">
    <source>
        <dbReference type="ARBA" id="ARBA00022843"/>
    </source>
</evidence>
<dbReference type="InterPro" id="IPR039774">
    <property type="entry name" value="Sin3-like"/>
</dbReference>
<dbReference type="Gene3D" id="1.20.1160.11">
    <property type="entry name" value="Paired amphipathic helix"/>
    <property type="match status" value="3"/>
</dbReference>
<evidence type="ECO:0000313" key="7">
    <source>
        <dbReference type="EMBL" id="KAF5394222.1"/>
    </source>
</evidence>
<dbReference type="PANTHER" id="PTHR12346:SF0">
    <property type="entry name" value="SIN3A, ISOFORM G"/>
    <property type="match status" value="1"/>
</dbReference>
<proteinExistence type="predicted"/>
<organism evidence="7 8">
    <name type="scientific">Paragonimus heterotremus</name>
    <dbReference type="NCBI Taxonomy" id="100268"/>
    <lineage>
        <taxon>Eukaryota</taxon>
        <taxon>Metazoa</taxon>
        <taxon>Spiralia</taxon>
        <taxon>Lophotrochozoa</taxon>
        <taxon>Platyhelminthes</taxon>
        <taxon>Trematoda</taxon>
        <taxon>Digenea</taxon>
        <taxon>Plagiorchiida</taxon>
        <taxon>Troglotremata</taxon>
        <taxon>Troglotrematidae</taxon>
        <taxon>Paragonimus</taxon>
    </lineage>
</organism>
<dbReference type="InterPro" id="IPR003822">
    <property type="entry name" value="PAH"/>
</dbReference>
<dbReference type="InterPro" id="IPR036600">
    <property type="entry name" value="PAH_sf"/>
</dbReference>
<protein>
    <submittedName>
        <fullName evidence="7">Paired amphipathic helix repeat-containing domain protein</fullName>
    </submittedName>
</protein>
<reference evidence="7" key="1">
    <citation type="submission" date="2019-05" db="EMBL/GenBank/DDBJ databases">
        <title>Annotation for the trematode Paragonimus heterotremus.</title>
        <authorList>
            <person name="Choi Y.-J."/>
        </authorList>
    </citation>
    <scope>NUCLEOTIDE SEQUENCE</scope>
    <source>
        <strain evidence="7">LC</strain>
    </source>
</reference>
<dbReference type="SUPFAM" id="SSF47762">
    <property type="entry name" value="PAH2 domain"/>
    <property type="match status" value="2"/>
</dbReference>
<evidence type="ECO:0000256" key="1">
    <source>
        <dbReference type="ARBA" id="ARBA00004123"/>
    </source>
</evidence>
<evidence type="ECO:0000313" key="8">
    <source>
        <dbReference type="Proteomes" id="UP000748531"/>
    </source>
</evidence>
<name>A0A8J4WS82_9TREM</name>
<keyword evidence="8" id="KW-1185">Reference proteome</keyword>
<keyword evidence="5 6" id="KW-0539">Nucleus</keyword>
<dbReference type="OrthoDB" id="10265969at2759"/>
<dbReference type="Proteomes" id="UP000748531">
    <property type="component" value="Unassembled WGS sequence"/>
</dbReference>
<keyword evidence="2" id="KW-0678">Repressor</keyword>
<comment type="subcellular location">
    <subcellularLocation>
        <location evidence="1 6">Nucleus</location>
    </subcellularLocation>
</comment>
<evidence type="ECO:0000256" key="6">
    <source>
        <dbReference type="PROSITE-ProRule" id="PRU00810"/>
    </source>
</evidence>
<dbReference type="Pfam" id="PF02671">
    <property type="entry name" value="PAH"/>
    <property type="match status" value="2"/>
</dbReference>
<dbReference type="GO" id="GO:0003714">
    <property type="term" value="F:transcription corepressor activity"/>
    <property type="evidence" value="ECO:0007669"/>
    <property type="project" value="InterPro"/>
</dbReference>
<dbReference type="PANTHER" id="PTHR12346">
    <property type="entry name" value="SIN3B-RELATED"/>
    <property type="match status" value="1"/>
</dbReference>
<dbReference type="PROSITE" id="PS51477">
    <property type="entry name" value="PAH"/>
    <property type="match status" value="2"/>
</dbReference>
<comment type="caution">
    <text evidence="7">The sequence shown here is derived from an EMBL/GenBank/DDBJ whole genome shotgun (WGS) entry which is preliminary data.</text>
</comment>
<dbReference type="EMBL" id="LUCH01019655">
    <property type="protein sequence ID" value="KAF5394222.1"/>
    <property type="molecule type" value="Genomic_DNA"/>
</dbReference>
<keyword evidence="4" id="KW-0832">Ubl conjugation</keyword>
<dbReference type="AlphaFoldDB" id="A0A8J4WS82"/>
<gene>
    <name evidence="7" type="ORF">PHET_12002</name>
</gene>
<dbReference type="FunFam" id="1.20.1160.11:FF:000005">
    <property type="entry name" value="SIN3 transcription regulator family member B"/>
    <property type="match status" value="1"/>
</dbReference>
<evidence type="ECO:0000256" key="3">
    <source>
        <dbReference type="ARBA" id="ARBA00022553"/>
    </source>
</evidence>
<keyword evidence="3" id="KW-0597">Phosphoprotein</keyword>
<accession>A0A8J4WS82</accession>
<dbReference type="GO" id="GO:0000122">
    <property type="term" value="P:negative regulation of transcription by RNA polymerase II"/>
    <property type="evidence" value="ECO:0007669"/>
    <property type="project" value="TreeGrafter"/>
</dbReference>
<sequence length="483" mass="53420">MTSLKVEDALFYLDEVKERFAGQEAIYMDFLEVMREFKTQTIGTEVVIRRVRELFDGHPDLIEGFNNFIPQGYRMDAVSSRGCVTATAGCRALSVTSATENISPTKTFTTNSRSENTDWTVPVCVALNVARQLEGTTRSSFGAPIVSGTTLLSESATVRSFSSMAPPEASLTITSQPILGSVFQENLANSAFRGPCGMTPNSGIPNAHVYQQQQQAQSFNHAVHYVNKIKHRFQGFPDVYKRFLDILQWYQKEQRHSDPLRGKQAEKQVYQDVAKLFDGQEDLLQEFSMFLPESTGVTNAVTEAFIGRKISGQQQSPADAASEMVISVPQVINRVSEGINMALSCRQRLDSANVSAHLPTLDAKKLKRLAPAANAQTSLLNTSLSATKKARSSVRDTSVADVNQLASGLDISLLHKIRLLLEADNAGGDRSYQTFLQTLSLFNRNLITADALLESTRPLFPRNVEVWKRFCDMISVSLSDLDI</sequence>
<evidence type="ECO:0000256" key="2">
    <source>
        <dbReference type="ARBA" id="ARBA00022491"/>
    </source>
</evidence>
<evidence type="ECO:0000256" key="5">
    <source>
        <dbReference type="ARBA" id="ARBA00023242"/>
    </source>
</evidence>